<dbReference type="PROSITE" id="PS50025">
    <property type="entry name" value="LAM_G_DOMAIN"/>
    <property type="match status" value="1"/>
</dbReference>
<feature type="region of interest" description="Disordered" evidence="6">
    <location>
        <begin position="401"/>
        <end position="420"/>
    </location>
</feature>
<feature type="domain" description="Laminin G" evidence="8">
    <location>
        <begin position="437"/>
        <end position="628"/>
    </location>
</feature>
<comment type="catalytic activity">
    <reaction evidence="1">
        <text>Hydrolysis of alpha-(2-&gt;3)-, alpha-(2-&gt;6)-, alpha-(2-&gt;8)- glycosidic linkages of terminal sialic acid residues in oligosaccharides, glycoproteins, glycolipids, colominic acid and synthetic substrates.</text>
        <dbReference type="EC" id="3.2.1.18"/>
    </reaction>
</comment>
<name>A0ABV9RUH7_9PSEU</name>
<evidence type="ECO:0000256" key="7">
    <source>
        <dbReference type="SAM" id="SignalP"/>
    </source>
</evidence>
<evidence type="ECO:0000313" key="10">
    <source>
        <dbReference type="Proteomes" id="UP001595859"/>
    </source>
</evidence>
<evidence type="ECO:0000259" key="8">
    <source>
        <dbReference type="PROSITE" id="PS50025"/>
    </source>
</evidence>
<dbReference type="Gene3D" id="2.120.10.10">
    <property type="match status" value="2"/>
</dbReference>
<evidence type="ECO:0000256" key="3">
    <source>
        <dbReference type="ARBA" id="ARBA00012733"/>
    </source>
</evidence>
<organism evidence="9 10">
    <name type="scientific">Actinophytocola glycyrrhizae</name>
    <dbReference type="NCBI Taxonomy" id="2044873"/>
    <lineage>
        <taxon>Bacteria</taxon>
        <taxon>Bacillati</taxon>
        <taxon>Actinomycetota</taxon>
        <taxon>Actinomycetes</taxon>
        <taxon>Pseudonocardiales</taxon>
        <taxon>Pseudonocardiaceae</taxon>
    </lineage>
</organism>
<dbReference type="CDD" id="cd00110">
    <property type="entry name" value="LamG"/>
    <property type="match status" value="1"/>
</dbReference>
<dbReference type="PANTHER" id="PTHR10628">
    <property type="entry name" value="SIALIDASE"/>
    <property type="match status" value="1"/>
</dbReference>
<keyword evidence="10" id="KW-1185">Reference proteome</keyword>
<gene>
    <name evidence="9" type="ORF">ACFPCV_02220</name>
</gene>
<dbReference type="InterPro" id="IPR013320">
    <property type="entry name" value="ConA-like_dom_sf"/>
</dbReference>
<keyword evidence="5" id="KW-1015">Disulfide bond</keyword>
<dbReference type="InterPro" id="IPR026856">
    <property type="entry name" value="Sialidase_fam"/>
</dbReference>
<dbReference type="SMART" id="SM00282">
    <property type="entry name" value="LamG"/>
    <property type="match status" value="1"/>
</dbReference>
<keyword evidence="9" id="KW-0378">Hydrolase</keyword>
<dbReference type="Gene3D" id="2.60.120.200">
    <property type="match status" value="1"/>
</dbReference>
<accession>A0ABV9RUH7</accession>
<keyword evidence="4 7" id="KW-0732">Signal</keyword>
<dbReference type="EMBL" id="JBHSIS010000002">
    <property type="protein sequence ID" value="MFC4852304.1"/>
    <property type="molecule type" value="Genomic_DNA"/>
</dbReference>
<dbReference type="InterPro" id="IPR011040">
    <property type="entry name" value="Sialidase"/>
</dbReference>
<dbReference type="Pfam" id="PF13088">
    <property type="entry name" value="BNR_2"/>
    <property type="match status" value="2"/>
</dbReference>
<evidence type="ECO:0000256" key="6">
    <source>
        <dbReference type="SAM" id="MobiDB-lite"/>
    </source>
</evidence>
<dbReference type="SUPFAM" id="SSF49899">
    <property type="entry name" value="Concanavalin A-like lectins/glucanases"/>
    <property type="match status" value="1"/>
</dbReference>
<dbReference type="PANTHER" id="PTHR10628:SF30">
    <property type="entry name" value="EXO-ALPHA-SIALIDASE"/>
    <property type="match status" value="1"/>
</dbReference>
<evidence type="ECO:0000313" key="9">
    <source>
        <dbReference type="EMBL" id="MFC4852304.1"/>
    </source>
</evidence>
<protein>
    <recommendedName>
        <fullName evidence="3">exo-alpha-sialidase</fullName>
        <ecNumber evidence="3">3.2.1.18</ecNumber>
    </recommendedName>
</protein>
<sequence length="982" mass="105242">MKALLTGLLSVVIAASLTQAAAAEPPPAPPPAPAFEQQTLFKAANEQGYACFRIPAVVKSRKGTLLAFAEGRVDNCGDTGDIDMVLKRSTDGGRTWAPLQLVDSGGGDTHGNPVPIVDRVTGRIFLFTTYNEGRDDAGPCATPCERTPHLQYSDDDGATWSTPVDISDQVKKPEWDWWLATGPVHGIQLTKGRHAGRLVFGISGEVSNGTQAYANDGALVYSDDHGRTWHVGAVGRTEFPPGGTYPQKPQEITVTELADGSVYANARDQGGTSVGNRSYAISRDGGKTFSTPWTPIPDLVTPIVQGAVLHLDRPGADRTLFSAPSDTDRRRWMMVRSSWDGGRSWDSAEQGTRITSDWSGYSDLVQISGTRERNARIGLLYEGGPVDARDEIRFASFTEDHLGGREPVGPTTPDTSRSKADAHALGGATLAAGKFGGGMELDGVDDYLRVPYDSAQLPGDGDLTFTTWFRYGATAGQQALLWLGGMGSTAPQLWLRAEPADNRLVALMTTPKGTTRITTTSAYNDNQWHHVALQRAEGRLRLVVDGTEAASATAVAGSLSERVAFQIHLGERQDYQQRFDGTLDEPRLYRRALSTAELDSVRTSNADVPAGQVLRLPLDKLKGTDGACTSVPFVSGTEGYHTFRIPAVVEARDGTLLAFAEGRVESAGDTGAIRVVQRRSTDGGCTWGPMTVVSDNGDATAGNPAPVVLRGGDVVLLTTRNGRVTEREIMSGTVSPEDSRRVFVQRSRDNGRTWSPEKEITDVAKKADWRWYATGPGHAIQLRDGRIVVPANHSAAPPAGSPDVGNEAKYYGGHDLISDDGGRTWRIGFTEERTDTGIAANETTVAQLPDGRLYFNSRNQGAAGNRVDAYSTDGGDTLAAPYALQPGLTIPKVQGSVLQTVRRDLLLFSGPSEPAARRALAIRASSDGGRTWQQTLVVSPAPAAYSDLVQVTGSTVGVLYETGVSGSYETITFRQLPMRDLD</sequence>
<evidence type="ECO:0000256" key="4">
    <source>
        <dbReference type="ARBA" id="ARBA00022729"/>
    </source>
</evidence>
<dbReference type="InterPro" id="IPR006558">
    <property type="entry name" value="LamG-like"/>
</dbReference>
<dbReference type="Pfam" id="PF13385">
    <property type="entry name" value="Laminin_G_3"/>
    <property type="match status" value="1"/>
</dbReference>
<dbReference type="RefSeq" id="WP_378053900.1">
    <property type="nucleotide sequence ID" value="NZ_JBHSIS010000002.1"/>
</dbReference>
<comment type="caution">
    <text evidence="9">The sequence shown here is derived from an EMBL/GenBank/DDBJ whole genome shotgun (WGS) entry which is preliminary data.</text>
</comment>
<keyword evidence="9" id="KW-0326">Glycosidase</keyword>
<comment type="similarity">
    <text evidence="2">Belongs to the glycosyl hydrolase 33 family.</text>
</comment>
<dbReference type="SUPFAM" id="SSF50939">
    <property type="entry name" value="Sialidases"/>
    <property type="match status" value="2"/>
</dbReference>
<evidence type="ECO:0000256" key="1">
    <source>
        <dbReference type="ARBA" id="ARBA00000427"/>
    </source>
</evidence>
<dbReference type="Proteomes" id="UP001595859">
    <property type="component" value="Unassembled WGS sequence"/>
</dbReference>
<proteinExistence type="inferred from homology"/>
<feature type="chain" id="PRO_5047067886" description="exo-alpha-sialidase" evidence="7">
    <location>
        <begin position="23"/>
        <end position="982"/>
    </location>
</feature>
<dbReference type="SMART" id="SM00560">
    <property type="entry name" value="LamGL"/>
    <property type="match status" value="1"/>
</dbReference>
<dbReference type="EC" id="3.2.1.18" evidence="3"/>
<dbReference type="GO" id="GO:0004308">
    <property type="term" value="F:exo-alpha-sialidase activity"/>
    <property type="evidence" value="ECO:0007669"/>
    <property type="project" value="UniProtKB-EC"/>
</dbReference>
<dbReference type="InterPro" id="IPR036278">
    <property type="entry name" value="Sialidase_sf"/>
</dbReference>
<feature type="signal peptide" evidence="7">
    <location>
        <begin position="1"/>
        <end position="22"/>
    </location>
</feature>
<reference evidence="10" key="1">
    <citation type="journal article" date="2019" name="Int. J. Syst. Evol. Microbiol.">
        <title>The Global Catalogue of Microorganisms (GCM) 10K type strain sequencing project: providing services to taxonomists for standard genome sequencing and annotation.</title>
        <authorList>
            <consortium name="The Broad Institute Genomics Platform"/>
            <consortium name="The Broad Institute Genome Sequencing Center for Infectious Disease"/>
            <person name="Wu L."/>
            <person name="Ma J."/>
        </authorList>
    </citation>
    <scope>NUCLEOTIDE SEQUENCE [LARGE SCALE GENOMIC DNA]</scope>
    <source>
        <strain evidence="10">ZS-22-S1</strain>
    </source>
</reference>
<dbReference type="InterPro" id="IPR001791">
    <property type="entry name" value="Laminin_G"/>
</dbReference>
<evidence type="ECO:0000256" key="5">
    <source>
        <dbReference type="ARBA" id="ARBA00023157"/>
    </source>
</evidence>
<evidence type="ECO:0000256" key="2">
    <source>
        <dbReference type="ARBA" id="ARBA00009348"/>
    </source>
</evidence>
<dbReference type="CDD" id="cd15482">
    <property type="entry name" value="Sialidase_non-viral"/>
    <property type="match status" value="2"/>
</dbReference>